<protein>
    <recommendedName>
        <fullName evidence="3 8">Glutamyl-tRNA reductase</fullName>
        <shortName evidence="8">GluTR</shortName>
        <ecNumber evidence="3 8">1.2.1.70</ecNumber>
    </recommendedName>
</protein>
<dbReference type="EMBL" id="CP089982">
    <property type="protein sequence ID" value="WXA92816.1"/>
    <property type="molecule type" value="Genomic_DNA"/>
</dbReference>
<comment type="catalytic activity">
    <reaction evidence="7 8 9">
        <text>(S)-4-amino-5-oxopentanoate + tRNA(Glu) + NADP(+) = L-glutamyl-tRNA(Glu) + NADPH + H(+)</text>
        <dbReference type="Rhea" id="RHEA:12344"/>
        <dbReference type="Rhea" id="RHEA-COMP:9663"/>
        <dbReference type="Rhea" id="RHEA-COMP:9680"/>
        <dbReference type="ChEBI" id="CHEBI:15378"/>
        <dbReference type="ChEBI" id="CHEBI:57501"/>
        <dbReference type="ChEBI" id="CHEBI:57783"/>
        <dbReference type="ChEBI" id="CHEBI:58349"/>
        <dbReference type="ChEBI" id="CHEBI:78442"/>
        <dbReference type="ChEBI" id="CHEBI:78520"/>
        <dbReference type="EC" id="1.2.1.70"/>
    </reaction>
</comment>
<dbReference type="Gene3D" id="3.30.460.30">
    <property type="entry name" value="Glutamyl-tRNA reductase, N-terminal domain"/>
    <property type="match status" value="1"/>
</dbReference>
<comment type="similarity">
    <text evidence="2 8 9">Belongs to the glutamyl-tRNA reductase family.</text>
</comment>
<dbReference type="Proteomes" id="UP001379533">
    <property type="component" value="Chromosome"/>
</dbReference>
<dbReference type="InterPro" id="IPR015895">
    <property type="entry name" value="4pyrrol_synth_GluRdtase_N"/>
</dbReference>
<dbReference type="PANTHER" id="PTHR43013:SF1">
    <property type="entry name" value="GLUTAMYL-TRNA REDUCTASE"/>
    <property type="match status" value="1"/>
</dbReference>
<dbReference type="Gene3D" id="3.40.50.720">
    <property type="entry name" value="NAD(P)-binding Rossmann-like Domain"/>
    <property type="match status" value="1"/>
</dbReference>
<evidence type="ECO:0000256" key="2">
    <source>
        <dbReference type="ARBA" id="ARBA00005916"/>
    </source>
</evidence>
<evidence type="ECO:0000313" key="14">
    <source>
        <dbReference type="EMBL" id="WXA92816.1"/>
    </source>
</evidence>
<feature type="binding site" evidence="8">
    <location>
        <begin position="120"/>
        <end position="122"/>
    </location>
    <ligand>
        <name>substrate</name>
    </ligand>
</feature>
<feature type="binding site" evidence="8">
    <location>
        <begin position="195"/>
        <end position="200"/>
    </location>
    <ligand>
        <name>NADP(+)</name>
        <dbReference type="ChEBI" id="CHEBI:58349"/>
    </ligand>
</feature>
<evidence type="ECO:0000256" key="1">
    <source>
        <dbReference type="ARBA" id="ARBA00005059"/>
    </source>
</evidence>
<dbReference type="SUPFAM" id="SSF69075">
    <property type="entry name" value="Glutamyl tRNA-reductase dimerization domain"/>
    <property type="match status" value="1"/>
</dbReference>
<gene>
    <name evidence="8 14" type="primary">hemA</name>
    <name evidence="14" type="ORF">LZC95_41010</name>
</gene>
<dbReference type="InterPro" id="IPR036343">
    <property type="entry name" value="GluRdtase_N_sf"/>
</dbReference>
<comment type="miscellaneous">
    <text evidence="8">During catalysis, the active site Cys acts as a nucleophile attacking the alpha-carbonyl group of tRNA-bound glutamate with the formation of a thioester intermediate between enzyme and glutamate, and the concomitant release of tRNA(Glu). The thioester intermediate is finally reduced by direct hydride transfer from NADPH, to form the product GSA.</text>
</comment>
<evidence type="ECO:0000259" key="13">
    <source>
        <dbReference type="Pfam" id="PF05201"/>
    </source>
</evidence>
<dbReference type="InterPro" id="IPR018214">
    <property type="entry name" value="GluRdtase_CS"/>
</dbReference>
<dbReference type="CDD" id="cd05213">
    <property type="entry name" value="NAD_bind_Glutamyl_tRNA_reduct"/>
    <property type="match status" value="1"/>
</dbReference>
<comment type="subunit">
    <text evidence="8">Homodimer.</text>
</comment>
<dbReference type="SUPFAM" id="SSF51735">
    <property type="entry name" value="NAD(P)-binding Rossmann-fold domains"/>
    <property type="match status" value="1"/>
</dbReference>
<keyword evidence="15" id="KW-1185">Reference proteome</keyword>
<dbReference type="PIRSF" id="PIRSF000445">
    <property type="entry name" value="4pyrrol_synth_GluRdtase"/>
    <property type="match status" value="1"/>
</dbReference>
<dbReference type="InterPro" id="IPR036291">
    <property type="entry name" value="NAD(P)-bd_dom_sf"/>
</dbReference>
<name>A0ABZ2K272_9BACT</name>
<dbReference type="Pfam" id="PF00745">
    <property type="entry name" value="GlutR_dimer"/>
    <property type="match status" value="1"/>
</dbReference>
<comment type="function">
    <text evidence="8">Catalyzes the NADPH-dependent reduction of glutamyl-tRNA(Glu) to glutamate 1-semialdehyde (GSA).</text>
</comment>
<keyword evidence="4 8" id="KW-0521">NADP</keyword>
<feature type="region of interest" description="Disordered" evidence="10">
    <location>
        <begin position="430"/>
        <end position="457"/>
    </location>
</feature>
<dbReference type="InterPro" id="IPR015896">
    <property type="entry name" value="4pyrrol_synth_GluRdtase_dimer"/>
</dbReference>
<feature type="domain" description="Quinate/shikimate 5-dehydrogenase/glutamyl-tRNA reductase" evidence="12">
    <location>
        <begin position="177"/>
        <end position="310"/>
    </location>
</feature>
<feature type="domain" description="Glutamyl-tRNA reductase N-terminal" evidence="13">
    <location>
        <begin position="7"/>
        <end position="162"/>
    </location>
</feature>
<feature type="binding site" evidence="8">
    <location>
        <position position="126"/>
    </location>
    <ligand>
        <name>substrate</name>
    </ligand>
</feature>
<proteinExistence type="inferred from homology"/>
<reference evidence="14 15" key="1">
    <citation type="submission" date="2021-12" db="EMBL/GenBank/DDBJ databases">
        <title>Discovery of the Pendulisporaceae a myxobacterial family with distinct sporulation behavior and unique specialized metabolism.</title>
        <authorList>
            <person name="Garcia R."/>
            <person name="Popoff A."/>
            <person name="Bader C.D."/>
            <person name="Loehr J."/>
            <person name="Walesch S."/>
            <person name="Walt C."/>
            <person name="Boldt J."/>
            <person name="Bunk B."/>
            <person name="Haeckl F.J.F.P.J."/>
            <person name="Gunesch A.P."/>
            <person name="Birkelbach J."/>
            <person name="Nuebel U."/>
            <person name="Pietschmann T."/>
            <person name="Bach T."/>
            <person name="Mueller R."/>
        </authorList>
    </citation>
    <scope>NUCLEOTIDE SEQUENCE [LARGE SCALE GENOMIC DNA]</scope>
    <source>
        <strain evidence="14 15">MSr12523</strain>
    </source>
</reference>
<evidence type="ECO:0000256" key="5">
    <source>
        <dbReference type="ARBA" id="ARBA00023002"/>
    </source>
</evidence>
<sequence length="457" mass="49247">MTSILVLGLSHRTAPVDVRERFAANSDALPQVLARLSARPELRETLFLSTCNRVEVFSNAAGDPSTGRKRAMAAIREVLAEYAGVTPSDLAPYLYEKHGEDAVRHIFRVTASLDSMVLGEPQILGQVKDAYDAALAAGTLGHLLGRCVHRAFTVAKRVRSETALGAGLVSISSVAVDLARRIFGDLAGHTVLLVGAGEMAEAAAKSLGKGGKGIRVVNRTLANAQALATSVGGTAAPWSALEEELVGADVVVTSTGATNYVITADMVRRVRRARKGRTLFFIDIAVPRNVDPNVHGLDNVYVFNVDDLQEQVAEGLKSRQKEVSLAEGIVNAELSDYVTWARSLDVQPAVVALRAKTRAVLLGELERTLAGRLKHLGEGDRAALEQMMESAVNKLLHAPTTRLKAGAANGPESEEHVKALKHLFDLPEMPRITEETRGRMPRDEHHETADDDERVPH</sequence>
<dbReference type="InterPro" id="IPR036453">
    <property type="entry name" value="GluRdtase_dimer_dom_sf"/>
</dbReference>
<dbReference type="InterPro" id="IPR000343">
    <property type="entry name" value="4pyrrol_synth_GluRdtase"/>
</dbReference>
<feature type="active site" description="Nucleophile" evidence="8">
    <location>
        <position position="51"/>
    </location>
</feature>
<dbReference type="InterPro" id="IPR006151">
    <property type="entry name" value="Shikm_DH/Glu-tRNA_Rdtase"/>
</dbReference>
<dbReference type="SUPFAM" id="SSF69742">
    <property type="entry name" value="Glutamyl tRNA-reductase catalytic, N-terminal domain"/>
    <property type="match status" value="1"/>
</dbReference>
<feature type="site" description="Important for activity" evidence="8">
    <location>
        <position position="105"/>
    </location>
</feature>
<evidence type="ECO:0000256" key="7">
    <source>
        <dbReference type="ARBA" id="ARBA00047464"/>
    </source>
</evidence>
<dbReference type="PROSITE" id="PS00747">
    <property type="entry name" value="GLUTR"/>
    <property type="match status" value="1"/>
</dbReference>
<evidence type="ECO:0000256" key="3">
    <source>
        <dbReference type="ARBA" id="ARBA00012970"/>
    </source>
</evidence>
<evidence type="ECO:0000256" key="10">
    <source>
        <dbReference type="SAM" id="MobiDB-lite"/>
    </source>
</evidence>
<dbReference type="EC" id="1.2.1.70" evidence="3 8"/>
<evidence type="ECO:0000256" key="9">
    <source>
        <dbReference type="RuleBase" id="RU000584"/>
    </source>
</evidence>
<dbReference type="NCBIfam" id="TIGR01035">
    <property type="entry name" value="hemA"/>
    <property type="match status" value="1"/>
</dbReference>
<keyword evidence="5 8" id="KW-0560">Oxidoreductase</keyword>
<evidence type="ECO:0000313" key="15">
    <source>
        <dbReference type="Proteomes" id="UP001379533"/>
    </source>
</evidence>
<keyword evidence="6 8" id="KW-0627">Porphyrin biosynthesis</keyword>
<feature type="domain" description="Tetrapyrrole biosynthesis glutamyl-tRNA reductase dimerisation" evidence="11">
    <location>
        <begin position="326"/>
        <end position="426"/>
    </location>
</feature>
<feature type="compositionally biased region" description="Basic and acidic residues" evidence="10">
    <location>
        <begin position="431"/>
        <end position="457"/>
    </location>
</feature>
<dbReference type="PANTHER" id="PTHR43013">
    <property type="entry name" value="GLUTAMYL-TRNA REDUCTASE"/>
    <property type="match status" value="1"/>
</dbReference>
<dbReference type="HAMAP" id="MF_00087">
    <property type="entry name" value="Glu_tRNA_reductase"/>
    <property type="match status" value="1"/>
</dbReference>
<comment type="domain">
    <text evidence="8">Possesses an unusual extended V-shaped dimeric structure with each monomer consisting of three distinct domains arranged along a curved 'spinal' alpha-helix. The N-terminal catalytic domain specifically recognizes the glutamate moiety of the substrate. The second domain is the NADPH-binding domain, and the third C-terminal domain is responsible for dimerization.</text>
</comment>
<organism evidence="14 15">
    <name type="scientific">Pendulispora brunnea</name>
    <dbReference type="NCBI Taxonomy" id="2905690"/>
    <lineage>
        <taxon>Bacteria</taxon>
        <taxon>Pseudomonadati</taxon>
        <taxon>Myxococcota</taxon>
        <taxon>Myxococcia</taxon>
        <taxon>Myxococcales</taxon>
        <taxon>Sorangiineae</taxon>
        <taxon>Pendulisporaceae</taxon>
        <taxon>Pendulispora</taxon>
    </lineage>
</organism>
<comment type="pathway">
    <text evidence="1 8 9">Porphyrin-containing compound metabolism; protoporphyrin-IX biosynthesis; 5-aminolevulinate from L-glutamyl-tRNA(Glu): step 1/2.</text>
</comment>
<evidence type="ECO:0000256" key="8">
    <source>
        <dbReference type="HAMAP-Rule" id="MF_00087"/>
    </source>
</evidence>
<dbReference type="Pfam" id="PF01488">
    <property type="entry name" value="Shikimate_DH"/>
    <property type="match status" value="1"/>
</dbReference>
<feature type="binding site" evidence="8">
    <location>
        <begin position="50"/>
        <end position="53"/>
    </location>
    <ligand>
        <name>substrate</name>
    </ligand>
</feature>
<evidence type="ECO:0000259" key="11">
    <source>
        <dbReference type="Pfam" id="PF00745"/>
    </source>
</evidence>
<evidence type="ECO:0000256" key="4">
    <source>
        <dbReference type="ARBA" id="ARBA00022857"/>
    </source>
</evidence>
<dbReference type="Pfam" id="PF05201">
    <property type="entry name" value="GlutR_N"/>
    <property type="match status" value="1"/>
</dbReference>
<dbReference type="RefSeq" id="WP_394843416.1">
    <property type="nucleotide sequence ID" value="NZ_CP089982.1"/>
</dbReference>
<feature type="binding site" evidence="8">
    <location>
        <position position="115"/>
    </location>
    <ligand>
        <name>substrate</name>
    </ligand>
</feature>
<dbReference type="GO" id="GO:0008883">
    <property type="term" value="F:glutamyl-tRNA reductase activity"/>
    <property type="evidence" value="ECO:0007669"/>
    <property type="project" value="UniProtKB-EC"/>
</dbReference>
<evidence type="ECO:0000259" key="12">
    <source>
        <dbReference type="Pfam" id="PF01488"/>
    </source>
</evidence>
<evidence type="ECO:0000256" key="6">
    <source>
        <dbReference type="ARBA" id="ARBA00023244"/>
    </source>
</evidence>
<accession>A0ABZ2K272</accession>